<accession>A0AAN7SSQ0</accession>
<keyword evidence="3" id="KW-1185">Reference proteome</keyword>
<feature type="region of interest" description="Disordered" evidence="1">
    <location>
        <begin position="1"/>
        <end position="28"/>
    </location>
</feature>
<gene>
    <name evidence="2" type="ORF">RN001_001781</name>
</gene>
<name>A0AAN7SSQ0_9COLE</name>
<dbReference type="EMBL" id="JARPUR010000001">
    <property type="protein sequence ID" value="KAK4885510.1"/>
    <property type="molecule type" value="Genomic_DNA"/>
</dbReference>
<reference evidence="3" key="1">
    <citation type="submission" date="2023-01" db="EMBL/GenBank/DDBJ databases">
        <title>Key to firefly adult light organ development and bioluminescence: homeobox transcription factors regulate luciferase expression and transportation to peroxisome.</title>
        <authorList>
            <person name="Fu X."/>
        </authorList>
    </citation>
    <scope>NUCLEOTIDE SEQUENCE [LARGE SCALE GENOMIC DNA]</scope>
</reference>
<evidence type="ECO:0000313" key="3">
    <source>
        <dbReference type="Proteomes" id="UP001353858"/>
    </source>
</evidence>
<proteinExistence type="predicted"/>
<protein>
    <submittedName>
        <fullName evidence="2">Uncharacterized protein</fullName>
    </submittedName>
</protein>
<dbReference type="Proteomes" id="UP001353858">
    <property type="component" value="Unassembled WGS sequence"/>
</dbReference>
<evidence type="ECO:0000313" key="2">
    <source>
        <dbReference type="EMBL" id="KAK4885510.1"/>
    </source>
</evidence>
<evidence type="ECO:0000256" key="1">
    <source>
        <dbReference type="SAM" id="MobiDB-lite"/>
    </source>
</evidence>
<comment type="caution">
    <text evidence="2">The sequence shown here is derived from an EMBL/GenBank/DDBJ whole genome shotgun (WGS) entry which is preliminary data.</text>
</comment>
<organism evidence="2 3">
    <name type="scientific">Aquatica leii</name>
    <dbReference type="NCBI Taxonomy" id="1421715"/>
    <lineage>
        <taxon>Eukaryota</taxon>
        <taxon>Metazoa</taxon>
        <taxon>Ecdysozoa</taxon>
        <taxon>Arthropoda</taxon>
        <taxon>Hexapoda</taxon>
        <taxon>Insecta</taxon>
        <taxon>Pterygota</taxon>
        <taxon>Neoptera</taxon>
        <taxon>Endopterygota</taxon>
        <taxon>Coleoptera</taxon>
        <taxon>Polyphaga</taxon>
        <taxon>Elateriformia</taxon>
        <taxon>Elateroidea</taxon>
        <taxon>Lampyridae</taxon>
        <taxon>Luciolinae</taxon>
        <taxon>Aquatica</taxon>
    </lineage>
</organism>
<dbReference type="AlphaFoldDB" id="A0AAN7SSQ0"/>
<sequence>MKKKKQKIVVEESESSDEDDHYSTVSTDDETIQSLINKEIESSNYMSEQHDNETFLCIFLKKTIKLDDTDRVSTSVVVCSQHFKFKDYHHYRFHTLIGCRKQRLTKQHSKKVKNITQIFILVFVVNPAKSLQHLT</sequence>
<feature type="compositionally biased region" description="Acidic residues" evidence="1">
    <location>
        <begin position="11"/>
        <end position="20"/>
    </location>
</feature>